<evidence type="ECO:0000256" key="1">
    <source>
        <dbReference type="ARBA" id="ARBA00010199"/>
    </source>
</evidence>
<evidence type="ECO:0008006" key="6">
    <source>
        <dbReference type="Google" id="ProtNLM"/>
    </source>
</evidence>
<organism evidence="4 5">
    <name type="scientific">Panicum hallii var. hallii</name>
    <dbReference type="NCBI Taxonomy" id="1504633"/>
    <lineage>
        <taxon>Eukaryota</taxon>
        <taxon>Viridiplantae</taxon>
        <taxon>Streptophyta</taxon>
        <taxon>Embryophyta</taxon>
        <taxon>Tracheophyta</taxon>
        <taxon>Spermatophyta</taxon>
        <taxon>Magnoliopsida</taxon>
        <taxon>Liliopsida</taxon>
        <taxon>Poales</taxon>
        <taxon>Poaceae</taxon>
        <taxon>PACMAD clade</taxon>
        <taxon>Panicoideae</taxon>
        <taxon>Panicodae</taxon>
        <taxon>Paniceae</taxon>
        <taxon>Panicinae</taxon>
        <taxon>Panicum</taxon>
        <taxon>Panicum sect. Panicum</taxon>
    </lineage>
</organism>
<protein>
    <recommendedName>
        <fullName evidence="6">Protein DETOXIFICATION</fullName>
    </recommendedName>
</protein>
<dbReference type="AlphaFoldDB" id="A0A2T7F545"/>
<feature type="region of interest" description="Disordered" evidence="2">
    <location>
        <begin position="168"/>
        <end position="187"/>
    </location>
</feature>
<proteinExistence type="inferred from homology"/>
<feature type="transmembrane region" description="Helical" evidence="3">
    <location>
        <begin position="131"/>
        <end position="156"/>
    </location>
</feature>
<evidence type="ECO:0000313" key="4">
    <source>
        <dbReference type="EMBL" id="PUZ75174.1"/>
    </source>
</evidence>
<dbReference type="EMBL" id="CM009749">
    <property type="protein sequence ID" value="PUZ75174.1"/>
    <property type="molecule type" value="Genomic_DNA"/>
</dbReference>
<sequence>MVSSGFGVAISIRVSNELGAGRPHAAHLATRVVKLLAFCVGMFQGIMVVLLRNILGHAYSNNKEVTKYTHRMLPFVAASIILDCQQCALSGVVRGCGWQKRGAFINLAAYYLVGIPAAVIFAFVFHLRGMGLWFGLLCGLVVQTILLLSITLCMNWDKEALMAKDRVSSSTPPVPAEMSTLNKSMEV</sequence>
<keyword evidence="3" id="KW-0472">Membrane</keyword>
<dbReference type="GO" id="GO:0016020">
    <property type="term" value="C:membrane"/>
    <property type="evidence" value="ECO:0007669"/>
    <property type="project" value="InterPro"/>
</dbReference>
<keyword evidence="3" id="KW-1133">Transmembrane helix</keyword>
<evidence type="ECO:0000256" key="3">
    <source>
        <dbReference type="SAM" id="Phobius"/>
    </source>
</evidence>
<feature type="transmembrane region" description="Helical" evidence="3">
    <location>
        <begin position="32"/>
        <end position="52"/>
    </location>
</feature>
<dbReference type="GO" id="GO:0015297">
    <property type="term" value="F:antiporter activity"/>
    <property type="evidence" value="ECO:0007669"/>
    <property type="project" value="InterPro"/>
</dbReference>
<reference evidence="4 5" key="1">
    <citation type="submission" date="2018-04" db="EMBL/GenBank/DDBJ databases">
        <title>WGS assembly of Panicum hallii var. hallii HAL2.</title>
        <authorList>
            <person name="Lovell J."/>
            <person name="Jenkins J."/>
            <person name="Lowry D."/>
            <person name="Mamidi S."/>
            <person name="Sreedasyam A."/>
            <person name="Weng X."/>
            <person name="Barry K."/>
            <person name="Bonette J."/>
            <person name="Campitelli B."/>
            <person name="Daum C."/>
            <person name="Gordon S."/>
            <person name="Gould B."/>
            <person name="Lipzen A."/>
            <person name="MacQueen A."/>
            <person name="Palacio-Mejia J."/>
            <person name="Plott C."/>
            <person name="Shakirov E."/>
            <person name="Shu S."/>
            <person name="Yoshinaga Y."/>
            <person name="Zane M."/>
            <person name="Rokhsar D."/>
            <person name="Grimwood J."/>
            <person name="Schmutz J."/>
            <person name="Juenger T."/>
        </authorList>
    </citation>
    <scope>NUCLEOTIDE SEQUENCE [LARGE SCALE GENOMIC DNA]</scope>
    <source>
        <strain evidence="5">cv. HAL2</strain>
    </source>
</reference>
<dbReference type="Proteomes" id="UP000244336">
    <property type="component" value="Chromosome 1"/>
</dbReference>
<evidence type="ECO:0000313" key="5">
    <source>
        <dbReference type="Proteomes" id="UP000244336"/>
    </source>
</evidence>
<dbReference type="Pfam" id="PF01554">
    <property type="entry name" value="MatE"/>
    <property type="match status" value="1"/>
</dbReference>
<accession>A0A2T7F545</accession>
<feature type="transmembrane region" description="Helical" evidence="3">
    <location>
        <begin position="104"/>
        <end position="125"/>
    </location>
</feature>
<evidence type="ECO:0000256" key="2">
    <source>
        <dbReference type="SAM" id="MobiDB-lite"/>
    </source>
</evidence>
<dbReference type="GO" id="GO:0042910">
    <property type="term" value="F:xenobiotic transmembrane transporter activity"/>
    <property type="evidence" value="ECO:0007669"/>
    <property type="project" value="InterPro"/>
</dbReference>
<name>A0A2T7F545_9POAL</name>
<dbReference type="OrthoDB" id="674883at2759"/>
<dbReference type="PANTHER" id="PTHR11206">
    <property type="entry name" value="MULTIDRUG RESISTANCE PROTEIN"/>
    <property type="match status" value="1"/>
</dbReference>
<comment type="similarity">
    <text evidence="1">Belongs to the multi antimicrobial extrusion (MATE) (TC 2.A.66.1) family.</text>
</comment>
<dbReference type="InterPro" id="IPR002528">
    <property type="entry name" value="MATE_fam"/>
</dbReference>
<dbReference type="STRING" id="1504633.A0A2T7F545"/>
<gene>
    <name evidence="4" type="ORF">GQ55_1G129100</name>
</gene>
<dbReference type="Gramene" id="PUZ75174">
    <property type="protein sequence ID" value="PUZ75174"/>
    <property type="gene ID" value="GQ55_1G129100"/>
</dbReference>
<keyword evidence="5" id="KW-1185">Reference proteome</keyword>
<keyword evidence="3" id="KW-0812">Transmembrane</keyword>